<feature type="compositionally biased region" description="Acidic residues" evidence="1">
    <location>
        <begin position="107"/>
        <end position="117"/>
    </location>
</feature>
<feature type="compositionally biased region" description="Low complexity" evidence="1">
    <location>
        <begin position="186"/>
        <end position="197"/>
    </location>
</feature>
<evidence type="ECO:0000256" key="1">
    <source>
        <dbReference type="SAM" id="MobiDB-lite"/>
    </source>
</evidence>
<dbReference type="AlphaFoldDB" id="K8EZB5"/>
<dbReference type="CDD" id="cd02859">
    <property type="entry name" value="E_set_AMPKbeta_like_N"/>
    <property type="match status" value="1"/>
</dbReference>
<feature type="compositionally biased region" description="Basic residues" evidence="1">
    <location>
        <begin position="1"/>
        <end position="13"/>
    </location>
</feature>
<dbReference type="GeneID" id="19014060"/>
<dbReference type="Pfam" id="PF16561">
    <property type="entry name" value="AMPK1_CBM"/>
    <property type="match status" value="1"/>
</dbReference>
<evidence type="ECO:0000313" key="4">
    <source>
        <dbReference type="Proteomes" id="UP000198341"/>
    </source>
</evidence>
<dbReference type="InterPro" id="IPR032640">
    <property type="entry name" value="AMPK1_CBM"/>
</dbReference>
<reference evidence="3 4" key="1">
    <citation type="submission" date="2011-10" db="EMBL/GenBank/DDBJ databases">
        <authorList>
            <person name="Genoscope - CEA"/>
        </authorList>
    </citation>
    <scope>NUCLEOTIDE SEQUENCE [LARGE SCALE GENOMIC DNA]</scope>
    <source>
        <strain evidence="3 4">RCC 1105</strain>
    </source>
</reference>
<feature type="compositionally biased region" description="Basic and acidic residues" evidence="1">
    <location>
        <begin position="171"/>
        <end position="184"/>
    </location>
</feature>
<feature type="compositionally biased region" description="Low complexity" evidence="1">
    <location>
        <begin position="52"/>
        <end position="66"/>
    </location>
</feature>
<dbReference type="SUPFAM" id="SSF81296">
    <property type="entry name" value="E set domains"/>
    <property type="match status" value="1"/>
</dbReference>
<feature type="region of interest" description="Disordered" evidence="1">
    <location>
        <begin position="1"/>
        <end position="85"/>
    </location>
</feature>
<dbReference type="OrthoDB" id="531008at2759"/>
<dbReference type="eggNOG" id="KOG1616">
    <property type="taxonomic scope" value="Eukaryota"/>
</dbReference>
<dbReference type="InterPro" id="IPR013783">
    <property type="entry name" value="Ig-like_fold"/>
</dbReference>
<dbReference type="PANTHER" id="PTHR47342:SF1">
    <property type="entry name" value="PROTEIN PTST, CHLOROPLASTIC"/>
    <property type="match status" value="1"/>
</dbReference>
<dbReference type="EMBL" id="FO082271">
    <property type="protein sequence ID" value="CCO17840.1"/>
    <property type="molecule type" value="Genomic_DNA"/>
</dbReference>
<accession>K8EZB5</accession>
<feature type="domain" description="AMP-activated protein kinase glycogen-binding" evidence="2">
    <location>
        <begin position="318"/>
        <end position="394"/>
    </location>
</feature>
<dbReference type="RefSeq" id="XP_007511719.1">
    <property type="nucleotide sequence ID" value="XM_007511657.1"/>
</dbReference>
<feature type="compositionally biased region" description="Low complexity" evidence="1">
    <location>
        <begin position="148"/>
        <end position="163"/>
    </location>
</feature>
<dbReference type="Gene3D" id="2.60.40.10">
    <property type="entry name" value="Immunoglobulins"/>
    <property type="match status" value="1"/>
</dbReference>
<keyword evidence="4" id="KW-1185">Reference proteome</keyword>
<dbReference type="Proteomes" id="UP000198341">
    <property type="component" value="Chromosome 8"/>
</dbReference>
<dbReference type="PANTHER" id="PTHR47342">
    <property type="entry name" value="PROTEIN PTST, CHLOROPLASTIC"/>
    <property type="match status" value="1"/>
</dbReference>
<proteinExistence type="predicted"/>
<feature type="compositionally biased region" description="Basic and acidic residues" evidence="1">
    <location>
        <begin position="118"/>
        <end position="135"/>
    </location>
</feature>
<gene>
    <name evidence="3" type="ORF">Bathy08g00810</name>
</gene>
<sequence>MSRRIGRREKKKSALISQSSSFLNDDEEEFQRRRQRQRGRNENARSKTNALSSSSSSSSSNNSNSNTDFDDRVEEASMAVERAEELAAQAEAKLKALDVKMSSSSSSDDDDDDDENEEKSSSRVQELKKSLEEMKQANLELRKKKGKAASSSSSSSSSKSSSSTPVSRLAAIEREEKEEEEKKKGVANNADVDNTNNFGGGSQRRLYDQMLTLRTRLNERVASSNAFAKYLEKTLLTRDDDLKRANELLYGAAKESGELLRLIRDAQNDIAKSGDDPTRRARGEQKLEKFVNRLQLVESTLTKNAKEIDSTVVRTVPVEYHGIASDVIMMGDFDGWTRGIQLYPSFVEGGSSTFTGEARLPPGTYLVKFKVDGEWRLAREWPSSGEGFDANNVLTVM</sequence>
<protein>
    <recommendedName>
        <fullName evidence="2">AMP-activated protein kinase glycogen-binding domain-containing protein</fullName>
    </recommendedName>
</protein>
<dbReference type="InterPro" id="IPR014756">
    <property type="entry name" value="Ig_E-set"/>
</dbReference>
<dbReference type="KEGG" id="bpg:Bathy08g00810"/>
<name>K8EZB5_9CHLO</name>
<feature type="region of interest" description="Disordered" evidence="1">
    <location>
        <begin position="97"/>
        <end position="203"/>
    </location>
</feature>
<evidence type="ECO:0000259" key="2">
    <source>
        <dbReference type="Pfam" id="PF16561"/>
    </source>
</evidence>
<evidence type="ECO:0000313" key="3">
    <source>
        <dbReference type="EMBL" id="CCO17840.1"/>
    </source>
</evidence>
<organism evidence="3 4">
    <name type="scientific">Bathycoccus prasinos</name>
    <dbReference type="NCBI Taxonomy" id="41875"/>
    <lineage>
        <taxon>Eukaryota</taxon>
        <taxon>Viridiplantae</taxon>
        <taxon>Chlorophyta</taxon>
        <taxon>Mamiellophyceae</taxon>
        <taxon>Mamiellales</taxon>
        <taxon>Bathycoccaceae</taxon>
        <taxon>Bathycoccus</taxon>
    </lineage>
</organism>
<dbReference type="STRING" id="41875.K8EZB5"/>